<evidence type="ECO:0000256" key="3">
    <source>
        <dbReference type="SAM" id="MobiDB-lite"/>
    </source>
</evidence>
<organism evidence="4">
    <name type="scientific">Mudumu virus</name>
    <dbReference type="NCBI Taxonomy" id="2841875"/>
    <lineage>
        <taxon>Viruses</taxon>
        <taxon>Riboviria</taxon>
        <taxon>Orthornavirae</taxon>
        <taxon>Duplornaviricota</taxon>
        <taxon>Resentoviricetes</taxon>
        <taxon>Reovirales</taxon>
        <taxon>Sedoreoviridae</taxon>
        <taxon>Orbivirus</taxon>
    </lineage>
</organism>
<dbReference type="Pfam" id="PF01700">
    <property type="entry name" value="Orbi_VP3"/>
    <property type="match status" value="1"/>
</dbReference>
<dbReference type="EMBL" id="MW815107">
    <property type="protein sequence ID" value="QWF36632.1"/>
    <property type="molecule type" value="Genomic_RNA"/>
</dbReference>
<dbReference type="GO" id="GO:0044423">
    <property type="term" value="C:virion component"/>
    <property type="evidence" value="ECO:0007669"/>
    <property type="project" value="UniProtKB-KW"/>
</dbReference>
<feature type="compositionally biased region" description="Basic and acidic residues" evidence="3">
    <location>
        <begin position="1"/>
        <end position="49"/>
    </location>
</feature>
<protein>
    <submittedName>
        <fullName evidence="4">Subcore-shell T2 protein</fullName>
    </submittedName>
</protein>
<comment type="subcellular location">
    <subcellularLocation>
        <location evidence="1">Virion</location>
    </subcellularLocation>
</comment>
<dbReference type="InterPro" id="IPR016029">
    <property type="entry name" value="Inner_layer_core_VP3_Reovir"/>
</dbReference>
<evidence type="ECO:0000256" key="2">
    <source>
        <dbReference type="ARBA" id="ARBA00022844"/>
    </source>
</evidence>
<name>A0A8E8R7I8_9REOV</name>
<feature type="compositionally biased region" description="Polar residues" evidence="3">
    <location>
        <begin position="55"/>
        <end position="75"/>
    </location>
</feature>
<dbReference type="InterPro" id="IPR002614">
    <property type="entry name" value="Inner_layer_core_VP3_Orbivir"/>
</dbReference>
<feature type="region of interest" description="Disordered" evidence="3">
    <location>
        <begin position="1"/>
        <end position="75"/>
    </location>
</feature>
<dbReference type="GO" id="GO:0005198">
    <property type="term" value="F:structural molecule activity"/>
    <property type="evidence" value="ECO:0007669"/>
    <property type="project" value="InterPro"/>
</dbReference>
<reference evidence="4" key="1">
    <citation type="submission" date="2021-03" db="EMBL/GenBank/DDBJ databases">
        <title>New orbiviruses detected in biting midges and mosquitoes from the Zambezi region, Namibia.</title>
        <authorList>
            <person name="Guggemos H.D."/>
            <person name="Fendt M."/>
            <person name="Hermanns K."/>
            <person name="Hieke C."/>
            <person name="Heyde V."/>
            <person name="Mfune J.K.E."/>
            <person name="Borgemeister C."/>
            <person name="Junglen S."/>
        </authorList>
    </citation>
    <scope>NUCLEOTIDE SEQUENCE</scope>
    <source>
        <strain evidence="4">CP67-NA-2018</strain>
    </source>
</reference>
<accession>A0A8E8R7I8</accession>
<keyword evidence="2" id="KW-0946">Virion</keyword>
<gene>
    <name evidence="4" type="primary">VP3</name>
</gene>
<dbReference type="SUPFAM" id="SSF56831">
    <property type="entry name" value="Reovirus inner layer core protein p3"/>
    <property type="match status" value="1"/>
</dbReference>
<evidence type="ECO:0000256" key="1">
    <source>
        <dbReference type="ARBA" id="ARBA00004328"/>
    </source>
</evidence>
<sequence>MDKKRKDRDEKDLKNKKEEEEQKADNDKDDDENKKKQEKASGAKSKDGFSDGSKPKNQTDVSAENPRNSIQDVKEMSSSPYLKGDEIMNDSGPILSVFGLQEILAKVRETQTRLQMTHSEGVPTPPDMQDLFGSLRDFADFVPFKILNKPPVFYKHIAAQSDTKVFRVNTFIEEMSKIGSPTTEDDAKDLMGVVLDRLKFIIEQGSFLLHDIPTHYDQLSEIVSVEALGVDFDAAFKAFRRVDVHFIETQLKDMVVMNSNVLPSKTDHFRAAMPYQVYKIHDTLTNYVIQGQNAEFKHSMLWLQQYGEAKLMEFSPQYLTDIFYSDTMYTLNYSLPVNPSLIWDVPRSHTTNLMVNAALGVPSGTYILPNAKIASVTITSRIVTTAPFGQMNATTPTESQMHDVRKIYLALMFPNQILLDLREEPGHNVDVIAQQVSAIVGKILFSYGPTLFNITAKMARLLDLAAHRYFTMTGEHSKRLIRGASNEPFDFRVTGFQNAFDANQLRSDPTTGQGFNGFNVNDVQVRPGPYPHVRRRICYAGYDSEDILDERLTGDGHRYANFDAMIQCLEMTGRIQEANYLNQMMQHHIVRFAYLNQIINCDLLSAFSMPDDMFFAVAERLKYAQVMKFPPIILDVSYHSIFHAFKMRFLPTDRPEFLAIQPLIESVYASELSIMKLNAQKLRDFTVAHSDSFPTQKNSDIWRVVTDRAAEPIKTLMNVTGQQWYVNVRDMYQWIDTIGVQQSLSYLLNVTAWELADDPVNLMFTSNVFACRQPIPEPAVEDIEMFRREAKFYTNLLDALPRTRDLVRVTRQTALERAGEGRLKASVRSWLDSGKYVKFGDLIRPLYFSVHTSLPDRSILENLPFTYDPEKSSGPIAKYSLNLNGGVYAYLMLYTAEDHSTPDEFTNVNPSYTNSVVFLPEKPFLRVEVNTLLTIIDKELLAIRKRVRIQDLTKALVAGSKYALPQGD</sequence>
<evidence type="ECO:0000313" key="4">
    <source>
        <dbReference type="EMBL" id="QWF36632.1"/>
    </source>
</evidence>
<proteinExistence type="predicted"/>